<accession>A0AAV1D7E4</accession>
<feature type="domain" description="KIB1-4 beta-propeller" evidence="1">
    <location>
        <begin position="3"/>
        <end position="210"/>
    </location>
</feature>
<dbReference type="PANTHER" id="PTHR33127:SF5">
    <property type="entry name" value="TRANSMEMBRANE PROTEIN"/>
    <property type="match status" value="1"/>
</dbReference>
<dbReference type="EMBL" id="OX459121">
    <property type="protein sequence ID" value="CAI9103781.1"/>
    <property type="molecule type" value="Genomic_DNA"/>
</dbReference>
<evidence type="ECO:0000313" key="3">
    <source>
        <dbReference type="Proteomes" id="UP001161247"/>
    </source>
</evidence>
<dbReference type="InterPro" id="IPR011043">
    <property type="entry name" value="Gal_Oxase/kelch_b-propeller"/>
</dbReference>
<gene>
    <name evidence="2" type="ORF">OLC1_LOCUS12863</name>
</gene>
<dbReference type="PANTHER" id="PTHR33127">
    <property type="entry name" value="TRANSMEMBRANE PROTEIN"/>
    <property type="match status" value="1"/>
</dbReference>
<evidence type="ECO:0000259" key="1">
    <source>
        <dbReference type="Pfam" id="PF03478"/>
    </source>
</evidence>
<proteinExistence type="predicted"/>
<keyword evidence="3" id="KW-1185">Reference proteome</keyword>
<dbReference type="Pfam" id="PF03478">
    <property type="entry name" value="Beta-prop_KIB1-4"/>
    <property type="match status" value="1"/>
</dbReference>
<sequence length="256" mass="28972">MSVDKTESLLLFNPFTNQKIHIPDAWVPSHNIMALTCTSSPTSSDCSVFLICCFQGLMVFGCAQNGSGVWVWRFCISGKLINFPISNCAILSHNDEYLYYCLDVKGRVAIFHTGRFKWYFKKSRRVGWADVPSKLVNRSYLAAGDDGKEAYAVIVSHNATQVRVYKLNPSEATWIRVENLRDKMLFVSGTTSFVARATEKRMGNKIYFPKFHGKNGVFYSLTTKKYHSYDGQFPTEDPSGLIDVASSSTWIQQSLY</sequence>
<name>A0AAV1D7E4_OLDCO</name>
<evidence type="ECO:0000313" key="2">
    <source>
        <dbReference type="EMBL" id="CAI9103781.1"/>
    </source>
</evidence>
<dbReference type="InterPro" id="IPR005174">
    <property type="entry name" value="KIB1-4_b-propeller"/>
</dbReference>
<organism evidence="2 3">
    <name type="scientific">Oldenlandia corymbosa var. corymbosa</name>
    <dbReference type="NCBI Taxonomy" id="529605"/>
    <lineage>
        <taxon>Eukaryota</taxon>
        <taxon>Viridiplantae</taxon>
        <taxon>Streptophyta</taxon>
        <taxon>Embryophyta</taxon>
        <taxon>Tracheophyta</taxon>
        <taxon>Spermatophyta</taxon>
        <taxon>Magnoliopsida</taxon>
        <taxon>eudicotyledons</taxon>
        <taxon>Gunneridae</taxon>
        <taxon>Pentapetalae</taxon>
        <taxon>asterids</taxon>
        <taxon>lamiids</taxon>
        <taxon>Gentianales</taxon>
        <taxon>Rubiaceae</taxon>
        <taxon>Rubioideae</taxon>
        <taxon>Spermacoceae</taxon>
        <taxon>Hedyotis-Oldenlandia complex</taxon>
        <taxon>Oldenlandia</taxon>
    </lineage>
</organism>
<dbReference type="SUPFAM" id="SSF50965">
    <property type="entry name" value="Galactose oxidase, central domain"/>
    <property type="match status" value="1"/>
</dbReference>
<dbReference type="AlphaFoldDB" id="A0AAV1D7E4"/>
<reference evidence="2" key="1">
    <citation type="submission" date="2023-03" db="EMBL/GenBank/DDBJ databases">
        <authorList>
            <person name="Julca I."/>
        </authorList>
    </citation>
    <scope>NUCLEOTIDE SEQUENCE</scope>
</reference>
<protein>
    <submittedName>
        <fullName evidence="2">OLC1v1002332C1</fullName>
    </submittedName>
</protein>
<dbReference type="Proteomes" id="UP001161247">
    <property type="component" value="Chromosome 4"/>
</dbReference>